<dbReference type="Gene3D" id="3.40.50.1010">
    <property type="entry name" value="5'-nuclease"/>
    <property type="match status" value="1"/>
</dbReference>
<evidence type="ECO:0000256" key="1">
    <source>
        <dbReference type="ARBA" id="ARBA00023242"/>
    </source>
</evidence>
<sequence>MKLKRAKSYKKTIQFYKANYAYKEPFSVLMDPGFIKKCLNMNIYFKEALPKLLESKVSFFITPCCVAEMKRNSREYSNDLISTCKRIDYHPCNHQFGPDETELVHKCFTDISKKLPSQFFYAVQDHDHRLSLRKNLGIPILFVLTNVIILEKPSTSSYQNMVKTHKAITATSSREKEMLLKLKYGDNYNPELNKSKVANNTENKNNIKVQKTPTKLQPTPLTPQNKKDINKKEIIKKDEKLKDNNIEMGDDIEVKDETTTTEKIIEKPNLKKKLEKEEDKERRKKIRELISQKRDERLERKKMKEEKERIAKYKISKLNSRTGEAIKKIRRKRSKAHKKQ</sequence>
<accession>F0Z8L1</accession>
<dbReference type="GO" id="GO:0070181">
    <property type="term" value="F:small ribosomal subunit rRNA binding"/>
    <property type="evidence" value="ECO:0000318"/>
    <property type="project" value="GO_Central"/>
</dbReference>
<dbReference type="Proteomes" id="UP000001064">
    <property type="component" value="Unassembled WGS sequence"/>
</dbReference>
<name>F0Z8L1_DICPU</name>
<evidence type="ECO:0000256" key="3">
    <source>
        <dbReference type="SAM" id="MobiDB-lite"/>
    </source>
</evidence>
<dbReference type="Pfam" id="PF04900">
    <property type="entry name" value="Fcf1"/>
    <property type="match status" value="1"/>
</dbReference>
<evidence type="ECO:0008006" key="6">
    <source>
        <dbReference type="Google" id="ProtNLM"/>
    </source>
</evidence>
<reference evidence="5" key="1">
    <citation type="journal article" date="2011" name="Genome Biol.">
        <title>Comparative genomics of the social amoebae Dictyostelium discoideum and Dictyostelium purpureum.</title>
        <authorList>
            <consortium name="US DOE Joint Genome Institute (JGI-PGF)"/>
            <person name="Sucgang R."/>
            <person name="Kuo A."/>
            <person name="Tian X."/>
            <person name="Salerno W."/>
            <person name="Parikh A."/>
            <person name="Feasley C.L."/>
            <person name="Dalin E."/>
            <person name="Tu H."/>
            <person name="Huang E."/>
            <person name="Barry K."/>
            <person name="Lindquist E."/>
            <person name="Shapiro H."/>
            <person name="Bruce D."/>
            <person name="Schmutz J."/>
            <person name="Salamov A."/>
            <person name="Fey P."/>
            <person name="Gaudet P."/>
            <person name="Anjard C."/>
            <person name="Babu M.M."/>
            <person name="Basu S."/>
            <person name="Bushmanova Y."/>
            <person name="van der Wel H."/>
            <person name="Katoh-Kurasawa M."/>
            <person name="Dinh C."/>
            <person name="Coutinho P.M."/>
            <person name="Saito T."/>
            <person name="Elias M."/>
            <person name="Schaap P."/>
            <person name="Kay R.R."/>
            <person name="Henrissat B."/>
            <person name="Eichinger L."/>
            <person name="Rivero F."/>
            <person name="Putnam N.H."/>
            <person name="West C.M."/>
            <person name="Loomis W.F."/>
            <person name="Chisholm R.L."/>
            <person name="Shaulsky G."/>
            <person name="Strassmann J.E."/>
            <person name="Queller D.C."/>
            <person name="Kuspa A."/>
            <person name="Grigoriev I.V."/>
        </authorList>
    </citation>
    <scope>NUCLEOTIDE SEQUENCE [LARGE SCALE GENOMIC DNA]</scope>
    <source>
        <strain evidence="5">QSDP1</strain>
    </source>
</reference>
<dbReference type="STRING" id="5786.F0Z8L1"/>
<dbReference type="InterPro" id="IPR006984">
    <property type="entry name" value="Fcf1/UTP23"/>
</dbReference>
<dbReference type="PANTHER" id="PTHR12416">
    <property type="entry name" value="RRNA-PROCESSING PROTEIN UTP23 HOMOLOG"/>
    <property type="match status" value="1"/>
</dbReference>
<dbReference type="GO" id="GO:0005730">
    <property type="term" value="C:nucleolus"/>
    <property type="evidence" value="ECO:0000318"/>
    <property type="project" value="GO_Central"/>
</dbReference>
<feature type="compositionally biased region" description="Polar residues" evidence="3">
    <location>
        <begin position="195"/>
        <end position="209"/>
    </location>
</feature>
<dbReference type="RefSeq" id="XP_003283762.1">
    <property type="nucleotide sequence ID" value="XM_003283714.1"/>
</dbReference>
<dbReference type="OMA" id="CCMQALY"/>
<evidence type="ECO:0000313" key="5">
    <source>
        <dbReference type="Proteomes" id="UP000001064"/>
    </source>
</evidence>
<evidence type="ECO:0000313" key="4">
    <source>
        <dbReference type="EMBL" id="EGC39776.1"/>
    </source>
</evidence>
<feature type="compositionally biased region" description="Low complexity" evidence="3">
    <location>
        <begin position="210"/>
        <end position="224"/>
    </location>
</feature>
<dbReference type="OrthoDB" id="25675at2759"/>
<dbReference type="AlphaFoldDB" id="F0Z8L1"/>
<proteinExistence type="predicted"/>
<dbReference type="GeneID" id="10509665"/>
<feature type="region of interest" description="Disordered" evidence="3">
    <location>
        <begin position="195"/>
        <end position="225"/>
    </location>
</feature>
<dbReference type="eggNOG" id="KOG3164">
    <property type="taxonomic scope" value="Eukaryota"/>
</dbReference>
<dbReference type="KEGG" id="dpp:DICPUDRAFT_85973"/>
<dbReference type="EMBL" id="GL870952">
    <property type="protein sequence ID" value="EGC39776.1"/>
    <property type="molecule type" value="Genomic_DNA"/>
</dbReference>
<dbReference type="FunFam" id="3.40.50.1010:FF:000123">
    <property type="entry name" value="Uncharacterized protein"/>
    <property type="match status" value="1"/>
</dbReference>
<feature type="coiled-coil region" evidence="2">
    <location>
        <begin position="276"/>
        <end position="306"/>
    </location>
</feature>
<protein>
    <recommendedName>
        <fullName evidence="6">PIN domain-containing protein</fullName>
    </recommendedName>
</protein>
<dbReference type="InParanoid" id="F0Z8L1"/>
<organism evidence="4 5">
    <name type="scientific">Dictyostelium purpureum</name>
    <name type="common">Slime mold</name>
    <dbReference type="NCBI Taxonomy" id="5786"/>
    <lineage>
        <taxon>Eukaryota</taxon>
        <taxon>Amoebozoa</taxon>
        <taxon>Evosea</taxon>
        <taxon>Eumycetozoa</taxon>
        <taxon>Dictyostelia</taxon>
        <taxon>Dictyosteliales</taxon>
        <taxon>Dictyosteliaceae</taxon>
        <taxon>Dictyostelium</taxon>
    </lineage>
</organism>
<keyword evidence="5" id="KW-1185">Reference proteome</keyword>
<keyword evidence="1" id="KW-0539">Nucleus</keyword>
<keyword evidence="2" id="KW-0175">Coiled coil</keyword>
<evidence type="ECO:0000256" key="2">
    <source>
        <dbReference type="SAM" id="Coils"/>
    </source>
</evidence>
<dbReference type="GO" id="GO:0032040">
    <property type="term" value="C:small-subunit processome"/>
    <property type="evidence" value="ECO:0000318"/>
    <property type="project" value="GO_Central"/>
</dbReference>
<dbReference type="VEuPathDB" id="AmoebaDB:DICPUDRAFT_85973"/>
<gene>
    <name evidence="4" type="ORF">DICPUDRAFT_85973</name>
</gene>
<dbReference type="CDD" id="cd08553">
    <property type="entry name" value="PIN_Fcf1-like"/>
    <property type="match status" value="1"/>
</dbReference>